<evidence type="ECO:0000313" key="1">
    <source>
        <dbReference type="EMBL" id="TWU39298.1"/>
    </source>
</evidence>
<name>A0A5C6DRA9_9BACT</name>
<dbReference type="Proteomes" id="UP000319143">
    <property type="component" value="Unassembled WGS sequence"/>
</dbReference>
<organism evidence="1 2">
    <name type="scientific">Novipirellula artificiosorum</name>
    <dbReference type="NCBI Taxonomy" id="2528016"/>
    <lineage>
        <taxon>Bacteria</taxon>
        <taxon>Pseudomonadati</taxon>
        <taxon>Planctomycetota</taxon>
        <taxon>Planctomycetia</taxon>
        <taxon>Pirellulales</taxon>
        <taxon>Pirellulaceae</taxon>
        <taxon>Novipirellula</taxon>
    </lineage>
</organism>
<keyword evidence="2" id="KW-1185">Reference proteome</keyword>
<gene>
    <name evidence="1" type="ORF">Poly41_21220</name>
</gene>
<protein>
    <submittedName>
        <fullName evidence="1">Uncharacterized protein</fullName>
    </submittedName>
</protein>
<dbReference type="EMBL" id="SJPV01000003">
    <property type="protein sequence ID" value="TWU39298.1"/>
    <property type="molecule type" value="Genomic_DNA"/>
</dbReference>
<sequence length="66" mass="7612">MLIFAPLLAVCLPLEPSLAKKPTKPDPPEPPTSPVQCSFQLLELPWRWQSKRGPVWQPKRAPPEWW</sequence>
<dbReference type="AlphaFoldDB" id="A0A5C6DRA9"/>
<reference evidence="1 2" key="1">
    <citation type="submission" date="2019-02" db="EMBL/GenBank/DDBJ databases">
        <title>Deep-cultivation of Planctomycetes and their phenomic and genomic characterization uncovers novel biology.</title>
        <authorList>
            <person name="Wiegand S."/>
            <person name="Jogler M."/>
            <person name="Boedeker C."/>
            <person name="Pinto D."/>
            <person name="Vollmers J."/>
            <person name="Rivas-Marin E."/>
            <person name="Kohn T."/>
            <person name="Peeters S.H."/>
            <person name="Heuer A."/>
            <person name="Rast P."/>
            <person name="Oberbeckmann S."/>
            <person name="Bunk B."/>
            <person name="Jeske O."/>
            <person name="Meyerdierks A."/>
            <person name="Storesund J.E."/>
            <person name="Kallscheuer N."/>
            <person name="Luecker S."/>
            <person name="Lage O.M."/>
            <person name="Pohl T."/>
            <person name="Merkel B.J."/>
            <person name="Hornburger P."/>
            <person name="Mueller R.-W."/>
            <person name="Bruemmer F."/>
            <person name="Labrenz M."/>
            <person name="Spormann A.M."/>
            <person name="Op Den Camp H."/>
            <person name="Overmann J."/>
            <person name="Amann R."/>
            <person name="Jetten M.S.M."/>
            <person name="Mascher T."/>
            <person name="Medema M.H."/>
            <person name="Devos D.P."/>
            <person name="Kaster A.-K."/>
            <person name="Ovreas L."/>
            <person name="Rohde M."/>
            <person name="Galperin M.Y."/>
            <person name="Jogler C."/>
        </authorList>
    </citation>
    <scope>NUCLEOTIDE SEQUENCE [LARGE SCALE GENOMIC DNA]</scope>
    <source>
        <strain evidence="1 2">Poly41</strain>
    </source>
</reference>
<comment type="caution">
    <text evidence="1">The sequence shown here is derived from an EMBL/GenBank/DDBJ whole genome shotgun (WGS) entry which is preliminary data.</text>
</comment>
<proteinExistence type="predicted"/>
<evidence type="ECO:0000313" key="2">
    <source>
        <dbReference type="Proteomes" id="UP000319143"/>
    </source>
</evidence>
<accession>A0A5C6DRA9</accession>